<name>A0A0B2UMN9_9MICR</name>
<dbReference type="GO" id="GO:0003677">
    <property type="term" value="F:DNA binding"/>
    <property type="evidence" value="ECO:0007669"/>
    <property type="project" value="InterPro"/>
</dbReference>
<evidence type="ECO:0000313" key="2">
    <source>
        <dbReference type="Proteomes" id="UP000031056"/>
    </source>
</evidence>
<dbReference type="GO" id="GO:0008622">
    <property type="term" value="C:epsilon DNA polymerase complex"/>
    <property type="evidence" value="ECO:0007669"/>
    <property type="project" value="InterPro"/>
</dbReference>
<dbReference type="GO" id="GO:0006261">
    <property type="term" value="P:DNA-templated DNA replication"/>
    <property type="evidence" value="ECO:0007669"/>
    <property type="project" value="InterPro"/>
</dbReference>
<dbReference type="OrthoDB" id="2196015at2759"/>
<dbReference type="EMBL" id="JOKQ01000001">
    <property type="protein sequence ID" value="KHN70569.1"/>
    <property type="molecule type" value="Genomic_DNA"/>
</dbReference>
<gene>
    <name evidence="1" type="ORF">M896_012250</name>
</gene>
<sequence>MKAKIYKELTKKNGILLSSDALAYLNTKITDECMLMHISTEYKRRNGPNMGDLRLFQEIIESTKAYTQTPYTIINQQYRKTDLMHRYKRLKQRINKDITPIYLLSNRRCTIFGCYYRDKQGKEVLEDDGDIIILDMNMCNGNAFLCDNIFVALDGCVTKNAFEVTEIHFPSIEMRNTNMHRIPVESFKMLFFSDLWLNEMNGNILRKIIMKIPADLIVIMGRLSSEKCMSIPYACFMNGLKPNNAFSQVPDIIICPEANDLYSSFLPKEVPSPSEYKDTIKMATNPCIIETKYCSVGIVRDNVFKSRERGRFIGTDYTNSFIRTMLSQQSFNPFVIPNLDIEGIPDIVVVGQDVYPFISCIDDITFISCPSFRDGMSFISYDASSRIPSILCCKDVLEDNA</sequence>
<accession>A0A0B2UMN9</accession>
<evidence type="ECO:0000313" key="1">
    <source>
        <dbReference type="EMBL" id="KHN70569.1"/>
    </source>
</evidence>
<dbReference type="InterPro" id="IPR016266">
    <property type="entry name" value="POLE2"/>
</dbReference>
<dbReference type="PANTHER" id="PTHR12708:SF0">
    <property type="entry name" value="DNA POLYMERASE EPSILON SUBUNIT 2"/>
    <property type="match status" value="1"/>
</dbReference>
<organism evidence="1 2">
    <name type="scientific">Ordospora colligata OC4</name>
    <dbReference type="NCBI Taxonomy" id="1354746"/>
    <lineage>
        <taxon>Eukaryota</taxon>
        <taxon>Fungi</taxon>
        <taxon>Fungi incertae sedis</taxon>
        <taxon>Microsporidia</taxon>
        <taxon>Ordosporidae</taxon>
        <taxon>Ordospora</taxon>
    </lineage>
</organism>
<keyword evidence="2" id="KW-1185">Reference proteome</keyword>
<comment type="caution">
    <text evidence="1">The sequence shown here is derived from an EMBL/GenBank/DDBJ whole genome shotgun (WGS) entry which is preliminary data.</text>
</comment>
<dbReference type="RefSeq" id="XP_014564611.1">
    <property type="nucleotide sequence ID" value="XM_014709125.1"/>
</dbReference>
<dbReference type="AlphaFoldDB" id="A0A0B2UMN9"/>
<dbReference type="InParanoid" id="A0A0B2UMN9"/>
<dbReference type="GeneID" id="26261068"/>
<proteinExistence type="predicted"/>
<dbReference type="HOGENOM" id="CLU_687157_0_0_1"/>
<protein>
    <submittedName>
        <fullName evidence="1">DNA polymerase alpha/epsilon-like protein</fullName>
    </submittedName>
</protein>
<dbReference type="Proteomes" id="UP000031056">
    <property type="component" value="Unassembled WGS sequence"/>
</dbReference>
<dbReference type="GO" id="GO:0042276">
    <property type="term" value="P:error-prone translesion synthesis"/>
    <property type="evidence" value="ECO:0007669"/>
    <property type="project" value="TreeGrafter"/>
</dbReference>
<dbReference type="STRING" id="1354746.A0A0B2UMN9"/>
<reference evidence="1 2" key="1">
    <citation type="journal article" date="2014" name="MBio">
        <title>The Ordospora colligata genome; evolution of extreme reduction in microsporidia and host-to-parasite horizontal gene transfer.</title>
        <authorList>
            <person name="Pombert J.-F."/>
            <person name="Haag K.L."/>
            <person name="Beidas S."/>
            <person name="Ebert D."/>
            <person name="Keeling P.J."/>
        </authorList>
    </citation>
    <scope>NUCLEOTIDE SEQUENCE [LARGE SCALE GENOMIC DNA]</scope>
    <source>
        <strain evidence="1 2">OC4</strain>
    </source>
</reference>
<dbReference type="PANTHER" id="PTHR12708">
    <property type="entry name" value="DNA POLYMERASE EPSILON SUBUNIT B"/>
    <property type="match status" value="1"/>
</dbReference>
<dbReference type="VEuPathDB" id="MicrosporidiaDB:M896_012250"/>